<dbReference type="OrthoDB" id="5778907at2759"/>
<evidence type="ECO:0000313" key="14">
    <source>
        <dbReference type="EMBL" id="AOW05213.1"/>
    </source>
</evidence>
<dbReference type="EMBL" id="CP017557">
    <property type="protein sequence ID" value="AOW05213.1"/>
    <property type="molecule type" value="Genomic_DNA"/>
</dbReference>
<gene>
    <name evidence="15" type="ORF">B0I71DRAFT_27718</name>
    <name evidence="14" type="ORF">YALI1_E12730g</name>
</gene>
<evidence type="ECO:0000256" key="6">
    <source>
        <dbReference type="ARBA" id="ARBA00022792"/>
    </source>
</evidence>
<evidence type="ECO:0000256" key="12">
    <source>
        <dbReference type="ARBA" id="ARBA00082700"/>
    </source>
</evidence>
<dbReference type="Gene3D" id="1.25.40.40">
    <property type="entry name" value="Cytochrome c oxidase, subunit Va/VI"/>
    <property type="match status" value="1"/>
</dbReference>
<evidence type="ECO:0000256" key="2">
    <source>
        <dbReference type="ARBA" id="ARBA00004673"/>
    </source>
</evidence>
<evidence type="ECO:0000256" key="3">
    <source>
        <dbReference type="ARBA" id="ARBA00007972"/>
    </source>
</evidence>
<dbReference type="Pfam" id="PF02284">
    <property type="entry name" value="COX5A"/>
    <property type="match status" value="1"/>
</dbReference>
<evidence type="ECO:0000256" key="9">
    <source>
        <dbReference type="ARBA" id="ARBA00023128"/>
    </source>
</evidence>
<comment type="subunit">
    <text evidence="13">Component of the cytochrome c oxidase (complex IV, CIV), a multisubunit enzyme composed of a catalytic core of 3 subunits and several supernumerary subunits.</text>
</comment>
<dbReference type="RefSeq" id="XP_503766.1">
    <property type="nucleotide sequence ID" value="XM_503766.1"/>
</dbReference>
<keyword evidence="4 13" id="KW-0349">Heme</keyword>
<evidence type="ECO:0000256" key="13">
    <source>
        <dbReference type="RuleBase" id="RU368103"/>
    </source>
</evidence>
<evidence type="ECO:0000256" key="1">
    <source>
        <dbReference type="ARBA" id="ARBA00004443"/>
    </source>
</evidence>
<evidence type="ECO:0000313" key="15">
    <source>
        <dbReference type="EMBL" id="RDW26986.1"/>
    </source>
</evidence>
<accession>A0A1D8NHV2</accession>
<comment type="similarity">
    <text evidence="3 13">Belongs to the cytochrome c oxidase subunit 5A family.</text>
</comment>
<dbReference type="GO" id="GO:0004129">
    <property type="term" value="F:cytochrome-c oxidase activity"/>
    <property type="evidence" value="ECO:0007669"/>
    <property type="project" value="EnsemblFungi"/>
</dbReference>
<dbReference type="PANTHER" id="PTHR14200:SF11">
    <property type="entry name" value="CYTOCHROME C OXIDASE SUBUNIT 5A, MITOCHONDRIAL"/>
    <property type="match status" value="1"/>
</dbReference>
<evidence type="ECO:0000256" key="8">
    <source>
        <dbReference type="ARBA" id="ARBA00023004"/>
    </source>
</evidence>
<keyword evidence="6 13" id="KW-0999">Mitochondrion inner membrane</keyword>
<reference evidence="14 16" key="1">
    <citation type="journal article" date="2016" name="PLoS ONE">
        <title>Sequence Assembly of Yarrowia lipolytica Strain W29/CLIB89 Shows Transposable Element Diversity.</title>
        <authorList>
            <person name="Magnan C."/>
            <person name="Yu J."/>
            <person name="Chang I."/>
            <person name="Jahn E."/>
            <person name="Kanomata Y."/>
            <person name="Wu J."/>
            <person name="Zeller M."/>
            <person name="Oakes M."/>
            <person name="Baldi P."/>
            <person name="Sandmeyer S."/>
        </authorList>
    </citation>
    <scope>NUCLEOTIDE SEQUENCE [LARGE SCALE GENOMIC DNA]</scope>
    <source>
        <strain evidence="14">CLIB89</strain>
        <strain evidence="16">CLIB89(W29)</strain>
    </source>
</reference>
<evidence type="ECO:0000256" key="7">
    <source>
        <dbReference type="ARBA" id="ARBA00022946"/>
    </source>
</evidence>
<dbReference type="OMA" id="MEKWPAD"/>
<dbReference type="GO" id="GO:0045277">
    <property type="term" value="C:respiratory chain complex IV"/>
    <property type="evidence" value="ECO:0007669"/>
    <property type="project" value="UniProtKB-UniRule"/>
</dbReference>
<evidence type="ECO:0000313" key="16">
    <source>
        <dbReference type="Proteomes" id="UP000182444"/>
    </source>
</evidence>
<proteinExistence type="inferred from homology"/>
<comment type="subcellular location">
    <subcellularLocation>
        <location evidence="1 13">Mitochondrion inner membrane</location>
        <topology evidence="1 13">Peripheral membrane protein</topology>
        <orientation evidence="1 13">Matrix side</orientation>
    </subcellularLocation>
</comment>
<keyword evidence="9 13" id="KW-0496">Mitochondrion</keyword>
<dbReference type="GO" id="GO:0046872">
    <property type="term" value="F:metal ion binding"/>
    <property type="evidence" value="ECO:0007669"/>
    <property type="project" value="UniProtKB-UniRule"/>
</dbReference>
<keyword evidence="8 13" id="KW-0408">Iron</keyword>
<dbReference type="EMBL" id="KZ857331">
    <property type="protein sequence ID" value="RDW26986.1"/>
    <property type="molecule type" value="Genomic_DNA"/>
</dbReference>
<dbReference type="GeneID" id="2912587"/>
<dbReference type="PANTHER" id="PTHR14200">
    <property type="entry name" value="CYTOCHROME C OXIDASE POLYPEPTIDE"/>
    <property type="match status" value="1"/>
</dbReference>
<reference evidence="15 17" key="2">
    <citation type="submission" date="2018-07" db="EMBL/GenBank/DDBJ databases">
        <title>Draft Genome Assemblies for Five Robust Yarrowia lipolytica Strains Exhibiting High Lipid Production and Pentose Sugar Utilization and Sugar Alcohol Secretion from Undetoxified Lignocellulosic Biomass Hydrolysates.</title>
        <authorList>
            <consortium name="DOE Joint Genome Institute"/>
            <person name="Walker C."/>
            <person name="Ryu S."/>
            <person name="Na H."/>
            <person name="Zane M."/>
            <person name="LaButti K."/>
            <person name="Lipzen A."/>
            <person name="Haridas S."/>
            <person name="Barry K."/>
            <person name="Grigoriev I.V."/>
            <person name="Quarterman J."/>
            <person name="Slininger P."/>
            <person name="Dien B."/>
            <person name="Trinh C.T."/>
        </authorList>
    </citation>
    <scope>NUCLEOTIDE SEQUENCE [LARGE SCALE GENOMIC DNA]</scope>
    <source>
        <strain evidence="15 17">YB392</strain>
    </source>
</reference>
<dbReference type="InterPro" id="IPR003204">
    <property type="entry name" value="Cyt_c_oxidase_su5A/6"/>
</dbReference>
<keyword evidence="10 13" id="KW-0472">Membrane</keyword>
<organism evidence="14 16">
    <name type="scientific">Yarrowia lipolytica</name>
    <name type="common">Candida lipolytica</name>
    <dbReference type="NCBI Taxonomy" id="4952"/>
    <lineage>
        <taxon>Eukaryota</taxon>
        <taxon>Fungi</taxon>
        <taxon>Dikarya</taxon>
        <taxon>Ascomycota</taxon>
        <taxon>Saccharomycotina</taxon>
        <taxon>Dipodascomycetes</taxon>
        <taxon>Dipodascales</taxon>
        <taxon>Dipodascales incertae sedis</taxon>
        <taxon>Yarrowia</taxon>
    </lineage>
</organism>
<dbReference type="eggNOG" id="KOG4077">
    <property type="taxonomic scope" value="Eukaryota"/>
</dbReference>
<dbReference type="VEuPathDB" id="FungiDB:YALI1_E12730g"/>
<dbReference type="SUPFAM" id="SSF48479">
    <property type="entry name" value="Cytochrome c oxidase subunit E"/>
    <property type="match status" value="1"/>
</dbReference>
<dbReference type="AlphaFoldDB" id="A0A1D8NHV2"/>
<evidence type="ECO:0000313" key="17">
    <source>
        <dbReference type="Proteomes" id="UP000256601"/>
    </source>
</evidence>
<dbReference type="VEuPathDB" id="FungiDB:YALI0_E10144g"/>
<dbReference type="FunFam" id="1.25.40.40:FF:000001">
    <property type="entry name" value="Cytochrome c oxidase subunit VI"/>
    <property type="match status" value="1"/>
</dbReference>
<evidence type="ECO:0000256" key="4">
    <source>
        <dbReference type="ARBA" id="ARBA00022617"/>
    </source>
</evidence>
<dbReference type="UniPathway" id="UPA00705"/>
<evidence type="ECO:0000256" key="10">
    <source>
        <dbReference type="ARBA" id="ARBA00023136"/>
    </source>
</evidence>
<dbReference type="Proteomes" id="UP000256601">
    <property type="component" value="Unassembled WGS sequence"/>
</dbReference>
<evidence type="ECO:0000256" key="11">
    <source>
        <dbReference type="ARBA" id="ARBA00070174"/>
    </source>
</evidence>
<comment type="pathway">
    <text evidence="2 13">Energy metabolism; oxidative phosphorylation.</text>
</comment>
<dbReference type="InterPro" id="IPR036545">
    <property type="entry name" value="Cyt_c_oxidase_su5A/6_sf"/>
</dbReference>
<name>A0A1D8NHV2_YARLL</name>
<dbReference type="KEGG" id="yli:2912587"/>
<dbReference type="CDD" id="cd00923">
    <property type="entry name" value="Cyt_c_Oxidase_Va"/>
    <property type="match status" value="1"/>
</dbReference>
<evidence type="ECO:0000256" key="5">
    <source>
        <dbReference type="ARBA" id="ARBA00022723"/>
    </source>
</evidence>
<dbReference type="Proteomes" id="UP000182444">
    <property type="component" value="Chromosome 1E"/>
</dbReference>
<protein>
    <recommendedName>
        <fullName evidence="11 13">Cytochrome c oxidase subunit 6, mitochondrial</fullName>
    </recommendedName>
    <alternativeName>
        <fullName evidence="12 13">Cytochrome c oxidase polypeptide VI</fullName>
    </alternativeName>
</protein>
<dbReference type="GO" id="GO:0005743">
    <property type="term" value="C:mitochondrial inner membrane"/>
    <property type="evidence" value="ECO:0007669"/>
    <property type="project" value="UniProtKB-SubCell"/>
</dbReference>
<keyword evidence="7 13" id="KW-0809">Transit peptide</keyword>
<dbReference type="GO" id="GO:0006123">
    <property type="term" value="P:mitochondrial electron transport, cytochrome c to oxygen"/>
    <property type="evidence" value="ECO:0007669"/>
    <property type="project" value="UniProtKB-UniRule"/>
</dbReference>
<sequence>MVFASAFRSIARGSALNSAARLSIARPTFQAVRAQPLAIRNYSAAHEETFDEFTTRFEKEFEEAYDLFEVQRVLNNCFAYDLVPAPSVIEKALQACRRVNDFPTAVRVFEGLKYKVDNKSQYQAYLDALKDVREELGITLKEDLFPKLAE</sequence>
<keyword evidence="5 13" id="KW-0479">Metal-binding</keyword>
<comment type="function">
    <text evidence="13">Component of the cytochrome c oxidase, the last enzyme in the mitochondrial electron transport chain which drives oxidative phosphorylation. The respiratory chain contains 3 multisubunit complexes succinate dehydrogenase (complex II, CII), ubiquinol-cytochrome c oxidoreductase (cytochrome b-c1 complex, complex III, CIII) and cytochrome c oxidase (complex IV, CIV), that cooperate to transfer electrons derived from NADH and succinate to molecular oxygen, creating an electrochemical gradient over the inner membrane that drives transmembrane transport and the ATP synthase. Cytochrome c oxidase is the component of the respiratory chain that catalyzes the reduction of oxygen to water. Electrons originating from reduced cytochrome c in the intermembrane space (IMS) are transferred via the dinuclear copper A center (CU(A)) of subunit 2 and heme A of subunit 1 to the active site in subunit 1, a binuclear center (BNC) formed by heme A3 and copper B (CU(B)). The BNC reduces molecular oxygen to 2 water molecules using 4 electrons from cytochrome c in the IMS and 4 protons from the mitochondrial matrix.</text>
</comment>